<dbReference type="Proteomes" id="UP000192796">
    <property type="component" value="Unassembled WGS sequence"/>
</dbReference>
<evidence type="ECO:0000313" key="3">
    <source>
        <dbReference type="Proteomes" id="UP000192796"/>
    </source>
</evidence>
<keyword evidence="1" id="KW-0732">Signal</keyword>
<evidence type="ECO:0000256" key="1">
    <source>
        <dbReference type="SAM" id="SignalP"/>
    </source>
</evidence>
<sequence length="185" mass="20894">MKKLVWILSALISLLFCYFPSSAQQGQSQVKKIIIIRHGEKSNEGDNLSCQGFNRALQLANVLNKKFGKTDYIFVPTINTGKKTSTARMYQTVVPYAIKYDLGINTKYDVEDAKGLAQDVLKRNGTVLVVWEHKHIDNILKAFGIDNKEKWPDEDFDSIWIINFQKGKPVIAKDKEGISPAADCK</sequence>
<proteinExistence type="predicted"/>
<evidence type="ECO:0000313" key="2">
    <source>
        <dbReference type="EMBL" id="OQP60370.1"/>
    </source>
</evidence>
<dbReference type="AlphaFoldDB" id="A0A1V9FPW4"/>
<accession>A0A1V9FPW4</accession>
<organism evidence="2 3">
    <name type="scientific">Niastella vici</name>
    <dbReference type="NCBI Taxonomy" id="1703345"/>
    <lineage>
        <taxon>Bacteria</taxon>
        <taxon>Pseudomonadati</taxon>
        <taxon>Bacteroidota</taxon>
        <taxon>Chitinophagia</taxon>
        <taxon>Chitinophagales</taxon>
        <taxon>Chitinophagaceae</taxon>
        <taxon>Niastella</taxon>
    </lineage>
</organism>
<dbReference type="STRING" id="1703345.A3860_33870"/>
<comment type="caution">
    <text evidence="2">The sequence shown here is derived from an EMBL/GenBank/DDBJ whole genome shotgun (WGS) entry which is preliminary data.</text>
</comment>
<keyword evidence="3" id="KW-1185">Reference proteome</keyword>
<feature type="chain" id="PRO_5012438577" evidence="1">
    <location>
        <begin position="24"/>
        <end position="185"/>
    </location>
</feature>
<dbReference type="RefSeq" id="WP_081153326.1">
    <property type="nucleotide sequence ID" value="NZ_LVYD01000064.1"/>
</dbReference>
<protein>
    <submittedName>
        <fullName evidence="2">Histidine phosphatase family protein</fullName>
    </submittedName>
</protein>
<gene>
    <name evidence="2" type="ORF">A3860_33870</name>
</gene>
<dbReference type="OrthoDB" id="8448116at2"/>
<dbReference type="CDD" id="cd07040">
    <property type="entry name" value="HP"/>
    <property type="match status" value="1"/>
</dbReference>
<feature type="signal peptide" evidence="1">
    <location>
        <begin position="1"/>
        <end position="23"/>
    </location>
</feature>
<reference evidence="2 3" key="1">
    <citation type="submission" date="2016-03" db="EMBL/GenBank/DDBJ databases">
        <title>Niastella vici sp. nov., isolated from farmland soil.</title>
        <authorList>
            <person name="Chen L."/>
            <person name="Wang D."/>
            <person name="Yang S."/>
            <person name="Wang G."/>
        </authorList>
    </citation>
    <scope>NUCLEOTIDE SEQUENCE [LARGE SCALE GENOMIC DNA]</scope>
    <source>
        <strain evidence="2 3">DJ57</strain>
    </source>
</reference>
<name>A0A1V9FPW4_9BACT</name>
<dbReference type="EMBL" id="LVYD01000064">
    <property type="protein sequence ID" value="OQP60370.1"/>
    <property type="molecule type" value="Genomic_DNA"/>
</dbReference>